<comment type="caution">
    <text evidence="2">The sequence shown here is derived from an EMBL/GenBank/DDBJ whole genome shotgun (WGS) entry which is preliminary data.</text>
</comment>
<dbReference type="EMBL" id="BAAABX010000068">
    <property type="protein sequence ID" value="GAA0432325.1"/>
    <property type="molecule type" value="Genomic_DNA"/>
</dbReference>
<organism evidence="2 3">
    <name type="scientific">Streptomyces luteireticuli</name>
    <dbReference type="NCBI Taxonomy" id="173858"/>
    <lineage>
        <taxon>Bacteria</taxon>
        <taxon>Bacillati</taxon>
        <taxon>Actinomycetota</taxon>
        <taxon>Actinomycetes</taxon>
        <taxon>Kitasatosporales</taxon>
        <taxon>Streptomycetaceae</taxon>
        <taxon>Streptomyces</taxon>
    </lineage>
</organism>
<evidence type="ECO:0000256" key="1">
    <source>
        <dbReference type="SAM" id="MobiDB-lite"/>
    </source>
</evidence>
<proteinExistence type="predicted"/>
<accession>A0ABN0Z4W8</accession>
<gene>
    <name evidence="2" type="ORF">GCM10010357_62400</name>
</gene>
<dbReference type="Proteomes" id="UP001500879">
    <property type="component" value="Unassembled WGS sequence"/>
</dbReference>
<reference evidence="2 3" key="1">
    <citation type="journal article" date="2019" name="Int. J. Syst. Evol. Microbiol.">
        <title>The Global Catalogue of Microorganisms (GCM) 10K type strain sequencing project: providing services to taxonomists for standard genome sequencing and annotation.</title>
        <authorList>
            <consortium name="The Broad Institute Genomics Platform"/>
            <consortium name="The Broad Institute Genome Sequencing Center for Infectious Disease"/>
            <person name="Wu L."/>
            <person name="Ma J."/>
        </authorList>
    </citation>
    <scope>NUCLEOTIDE SEQUENCE [LARGE SCALE GENOMIC DNA]</scope>
    <source>
        <strain evidence="2 3">JCM 4788</strain>
    </source>
</reference>
<evidence type="ECO:0000313" key="2">
    <source>
        <dbReference type="EMBL" id="GAA0432325.1"/>
    </source>
</evidence>
<protein>
    <submittedName>
        <fullName evidence="2">Uncharacterized protein</fullName>
    </submittedName>
</protein>
<feature type="region of interest" description="Disordered" evidence="1">
    <location>
        <begin position="78"/>
        <end position="161"/>
    </location>
</feature>
<sequence length="281" mass="29991">MDPVAHLRAVIRDHEDGIRDHLDDGQRAALVAGLQGLAEVAGDRVAMLRIVHDLRVALKPVPGDHPVWQALNALLASSPSQGSQGPVPATGAVMTRPTEHDTASPLEDENTADLPDLPLPSDPRWALNRPVPDPDTRNPPQDPAGPVGTSAVPVPEPETPETVEIVSGVQRRLLRAPSLSAEEARKRCAGDRPPHELIRFDDPARGTRYPAFQFALGPGGPPIPVVRHVNQLLLAHVDPWGAADWWLSGNAWLGGPPVSFLGVLPDEALAGVARALVDGEW</sequence>
<evidence type="ECO:0000313" key="3">
    <source>
        <dbReference type="Proteomes" id="UP001500879"/>
    </source>
</evidence>
<keyword evidence="3" id="KW-1185">Reference proteome</keyword>
<name>A0ABN0Z4W8_9ACTN</name>